<organism evidence="1">
    <name type="scientific">Rosellinia necatrix</name>
    <name type="common">White root-rot fungus</name>
    <dbReference type="NCBI Taxonomy" id="77044"/>
    <lineage>
        <taxon>Eukaryota</taxon>
        <taxon>Fungi</taxon>
        <taxon>Dikarya</taxon>
        <taxon>Ascomycota</taxon>
        <taxon>Pezizomycotina</taxon>
        <taxon>Sordariomycetes</taxon>
        <taxon>Xylariomycetidae</taxon>
        <taxon>Xylariales</taxon>
        <taxon>Xylariaceae</taxon>
        <taxon>Rosellinia</taxon>
    </lineage>
</organism>
<reference evidence="1" key="1">
    <citation type="submission" date="2016-03" db="EMBL/GenBank/DDBJ databases">
        <title>Draft genome sequence of Rosellinia necatrix.</title>
        <authorList>
            <person name="Kanematsu S."/>
        </authorList>
    </citation>
    <scope>NUCLEOTIDE SEQUENCE [LARGE SCALE GENOMIC DNA]</scope>
    <source>
        <strain evidence="1">W97</strain>
    </source>
</reference>
<name>A0A1S8AAX7_ROSNE</name>
<evidence type="ECO:0000313" key="1">
    <source>
        <dbReference type="EMBL" id="GAW27266.1"/>
    </source>
</evidence>
<dbReference type="EMBL" id="DF977541">
    <property type="protein sequence ID" value="GAW27266.1"/>
    <property type="molecule type" value="Genomic_DNA"/>
</dbReference>
<keyword evidence="2" id="KW-1185">Reference proteome</keyword>
<sequence>MMGIGGARVLERSRKILLELGQRDKIDVRLHDGEFIWRLDGLYVKNGSQIKDMAKEVLEWREEIASGGE</sequence>
<dbReference type="AlphaFoldDB" id="A0A1S8AAX7"/>
<evidence type="ECO:0000313" key="2">
    <source>
        <dbReference type="Proteomes" id="UP000054516"/>
    </source>
</evidence>
<protein>
    <submittedName>
        <fullName evidence="1">Uncharacterized protein</fullName>
    </submittedName>
</protein>
<dbReference type="Proteomes" id="UP000054516">
    <property type="component" value="Unassembled WGS sequence"/>
</dbReference>
<proteinExistence type="predicted"/>
<gene>
    <name evidence="1" type="ORF">SAMD00023353_9600170</name>
</gene>
<accession>A0A1S8AAX7</accession>